<dbReference type="Proteomes" id="UP000288490">
    <property type="component" value="Unassembled WGS sequence"/>
</dbReference>
<comment type="catalytic activity">
    <reaction evidence="3">
        <text>L-methionyl-[protein] + [thioredoxin]-disulfide + H2O = L-methionyl-(S)-S-oxide-[protein] + [thioredoxin]-dithiol</text>
        <dbReference type="Rhea" id="RHEA:14217"/>
        <dbReference type="Rhea" id="RHEA-COMP:10698"/>
        <dbReference type="Rhea" id="RHEA-COMP:10700"/>
        <dbReference type="Rhea" id="RHEA-COMP:12313"/>
        <dbReference type="Rhea" id="RHEA-COMP:12315"/>
        <dbReference type="ChEBI" id="CHEBI:15377"/>
        <dbReference type="ChEBI" id="CHEBI:16044"/>
        <dbReference type="ChEBI" id="CHEBI:29950"/>
        <dbReference type="ChEBI" id="CHEBI:44120"/>
        <dbReference type="ChEBI" id="CHEBI:50058"/>
        <dbReference type="EC" id="1.8.4.11"/>
    </reaction>
</comment>
<dbReference type="EC" id="1.8.4.11" evidence="1"/>
<evidence type="ECO:0000256" key="4">
    <source>
        <dbReference type="ARBA" id="ARBA00048782"/>
    </source>
</evidence>
<name>A0A429ZA17_9ENTE</name>
<keyword evidence="2" id="KW-0560">Oxidoreductase</keyword>
<keyword evidence="7" id="KW-1185">Reference proteome</keyword>
<reference evidence="6 7" key="1">
    <citation type="submission" date="2017-05" db="EMBL/GenBank/DDBJ databases">
        <title>Vagococcus spp. assemblies.</title>
        <authorList>
            <person name="Gulvik C.A."/>
        </authorList>
    </citation>
    <scope>NUCLEOTIDE SEQUENCE [LARGE SCALE GENOMIC DNA]</scope>
    <source>
        <strain evidence="6 7">SS1994</strain>
    </source>
</reference>
<dbReference type="InterPro" id="IPR050162">
    <property type="entry name" value="MsrA_MetSO_reductase"/>
</dbReference>
<comment type="catalytic activity">
    <reaction evidence="4">
        <text>[thioredoxin]-disulfide + L-methionine + H2O = L-methionine (S)-S-oxide + [thioredoxin]-dithiol</text>
        <dbReference type="Rhea" id="RHEA:19993"/>
        <dbReference type="Rhea" id="RHEA-COMP:10698"/>
        <dbReference type="Rhea" id="RHEA-COMP:10700"/>
        <dbReference type="ChEBI" id="CHEBI:15377"/>
        <dbReference type="ChEBI" id="CHEBI:29950"/>
        <dbReference type="ChEBI" id="CHEBI:50058"/>
        <dbReference type="ChEBI" id="CHEBI:57844"/>
        <dbReference type="ChEBI" id="CHEBI:58772"/>
        <dbReference type="EC" id="1.8.4.11"/>
    </reaction>
</comment>
<evidence type="ECO:0000256" key="2">
    <source>
        <dbReference type="ARBA" id="ARBA00023002"/>
    </source>
</evidence>
<dbReference type="Pfam" id="PF01625">
    <property type="entry name" value="PMSR"/>
    <property type="match status" value="1"/>
</dbReference>
<dbReference type="Gene3D" id="3.30.1060.10">
    <property type="entry name" value="Peptide methionine sulphoxide reductase MsrA"/>
    <property type="match status" value="1"/>
</dbReference>
<comment type="caution">
    <text evidence="6">The sequence shown here is derived from an EMBL/GenBank/DDBJ whole genome shotgun (WGS) entry which is preliminary data.</text>
</comment>
<sequence length="159" mass="18690">MSKFDRKFSLEYTKEYTKLYQEFFGIIDTEAGRANGRTNTLDGEYDGYAECVKTIFDPQVITVTQLVEYLFEVIDPYSINKQGIDKGEKYRTGIYSETTVHLNEASCYINNRQDRDDIAVEVKPLTNYVKSADEHQDRLDRCPDDYYHIPKDLLLKYKY</sequence>
<feature type="domain" description="Peptide methionine sulphoxide reductase MsrA" evidence="5">
    <location>
        <begin position="18"/>
        <end position="148"/>
    </location>
</feature>
<evidence type="ECO:0000259" key="5">
    <source>
        <dbReference type="Pfam" id="PF01625"/>
    </source>
</evidence>
<dbReference type="EMBL" id="NGJT01000037">
    <property type="protein sequence ID" value="RST90567.1"/>
    <property type="molecule type" value="Genomic_DNA"/>
</dbReference>
<dbReference type="GO" id="GO:0034599">
    <property type="term" value="P:cellular response to oxidative stress"/>
    <property type="evidence" value="ECO:0007669"/>
    <property type="project" value="TreeGrafter"/>
</dbReference>
<evidence type="ECO:0000313" key="6">
    <source>
        <dbReference type="EMBL" id="RST90567.1"/>
    </source>
</evidence>
<evidence type="ECO:0000256" key="1">
    <source>
        <dbReference type="ARBA" id="ARBA00012502"/>
    </source>
</evidence>
<protein>
    <recommendedName>
        <fullName evidence="1">peptide-methionine (S)-S-oxide reductase</fullName>
        <ecNumber evidence="1">1.8.4.11</ecNumber>
    </recommendedName>
</protein>
<organism evidence="6 7">
    <name type="scientific">Vagococcus bubulae</name>
    <dbReference type="NCBI Taxonomy" id="1977868"/>
    <lineage>
        <taxon>Bacteria</taxon>
        <taxon>Bacillati</taxon>
        <taxon>Bacillota</taxon>
        <taxon>Bacilli</taxon>
        <taxon>Lactobacillales</taxon>
        <taxon>Enterococcaceae</taxon>
        <taxon>Vagococcus</taxon>
    </lineage>
</organism>
<dbReference type="GO" id="GO:0005737">
    <property type="term" value="C:cytoplasm"/>
    <property type="evidence" value="ECO:0007669"/>
    <property type="project" value="TreeGrafter"/>
</dbReference>
<dbReference type="InterPro" id="IPR002569">
    <property type="entry name" value="Met_Sox_Rdtase_MsrA_dom"/>
</dbReference>
<gene>
    <name evidence="6" type="ORF">CBF36_11705</name>
</gene>
<evidence type="ECO:0000313" key="7">
    <source>
        <dbReference type="Proteomes" id="UP000288490"/>
    </source>
</evidence>
<dbReference type="InterPro" id="IPR036509">
    <property type="entry name" value="Met_Sox_Rdtase_MsrA_sf"/>
</dbReference>
<dbReference type="PANTHER" id="PTHR42799">
    <property type="entry name" value="MITOCHONDRIAL PEPTIDE METHIONINE SULFOXIDE REDUCTASE"/>
    <property type="match status" value="1"/>
</dbReference>
<dbReference type="PANTHER" id="PTHR42799:SF2">
    <property type="entry name" value="MITOCHONDRIAL PEPTIDE METHIONINE SULFOXIDE REDUCTASE"/>
    <property type="match status" value="1"/>
</dbReference>
<evidence type="ECO:0000256" key="3">
    <source>
        <dbReference type="ARBA" id="ARBA00047806"/>
    </source>
</evidence>
<accession>A0A429ZA17</accession>
<dbReference type="GO" id="GO:0008113">
    <property type="term" value="F:peptide-methionine (S)-S-oxide reductase activity"/>
    <property type="evidence" value="ECO:0007669"/>
    <property type="project" value="UniProtKB-EC"/>
</dbReference>
<proteinExistence type="predicted"/>
<dbReference type="OrthoDB" id="4174719at2"/>
<dbReference type="NCBIfam" id="NF004038">
    <property type="entry name" value="PRK05528.1"/>
    <property type="match status" value="1"/>
</dbReference>
<dbReference type="SUPFAM" id="SSF55068">
    <property type="entry name" value="Peptide methionine sulfoxide reductase"/>
    <property type="match status" value="1"/>
</dbReference>
<dbReference type="AlphaFoldDB" id="A0A429ZA17"/>